<proteinExistence type="predicted"/>
<feature type="region of interest" description="Disordered" evidence="1">
    <location>
        <begin position="107"/>
        <end position="130"/>
    </location>
</feature>
<dbReference type="Proteomes" id="UP000053268">
    <property type="component" value="Unassembled WGS sequence"/>
</dbReference>
<sequence>MPSVRRARGAWSFSAEDRITSVRPQLSGKRTTEPPKDYQVIGYRNQNEIEPIADPSETNQPGAQTGDIETLFKSLPVIKSLKKPKFFFQASPVRPKNVYGDEMETLEASENSAPISPERGRAGEGAVGGR</sequence>
<dbReference type="AlphaFoldDB" id="A0A194PHV8"/>
<keyword evidence="3" id="KW-1185">Reference proteome</keyword>
<gene>
    <name evidence="2" type="ORF">RR46_13854</name>
</gene>
<dbReference type="EMBL" id="KQ459604">
    <property type="protein sequence ID" value="KPI92633.1"/>
    <property type="molecule type" value="Genomic_DNA"/>
</dbReference>
<organism evidence="2 3">
    <name type="scientific">Papilio xuthus</name>
    <name type="common">Asian swallowtail butterfly</name>
    <dbReference type="NCBI Taxonomy" id="66420"/>
    <lineage>
        <taxon>Eukaryota</taxon>
        <taxon>Metazoa</taxon>
        <taxon>Ecdysozoa</taxon>
        <taxon>Arthropoda</taxon>
        <taxon>Hexapoda</taxon>
        <taxon>Insecta</taxon>
        <taxon>Pterygota</taxon>
        <taxon>Neoptera</taxon>
        <taxon>Endopterygota</taxon>
        <taxon>Lepidoptera</taxon>
        <taxon>Glossata</taxon>
        <taxon>Ditrysia</taxon>
        <taxon>Papilionoidea</taxon>
        <taxon>Papilionidae</taxon>
        <taxon>Papilioninae</taxon>
        <taxon>Papilio</taxon>
    </lineage>
</organism>
<name>A0A194PHV8_PAPXU</name>
<protein>
    <submittedName>
        <fullName evidence="2">Uncharacterized protein</fullName>
    </submittedName>
</protein>
<reference evidence="2 3" key="1">
    <citation type="journal article" date="2015" name="Nat. Commun.">
        <title>Outbred genome sequencing and CRISPR/Cas9 gene editing in butterflies.</title>
        <authorList>
            <person name="Li X."/>
            <person name="Fan D."/>
            <person name="Zhang W."/>
            <person name="Liu G."/>
            <person name="Zhang L."/>
            <person name="Zhao L."/>
            <person name="Fang X."/>
            <person name="Chen L."/>
            <person name="Dong Y."/>
            <person name="Chen Y."/>
            <person name="Ding Y."/>
            <person name="Zhao R."/>
            <person name="Feng M."/>
            <person name="Zhu Y."/>
            <person name="Feng Y."/>
            <person name="Jiang X."/>
            <person name="Zhu D."/>
            <person name="Xiang H."/>
            <person name="Feng X."/>
            <person name="Li S."/>
            <person name="Wang J."/>
            <person name="Zhang G."/>
            <person name="Kronforst M.R."/>
            <person name="Wang W."/>
        </authorList>
    </citation>
    <scope>NUCLEOTIDE SEQUENCE [LARGE SCALE GENOMIC DNA]</scope>
    <source>
        <strain evidence="2">Ya'a_city_454_Px</strain>
        <tissue evidence="2">Whole body</tissue>
    </source>
</reference>
<evidence type="ECO:0000313" key="3">
    <source>
        <dbReference type="Proteomes" id="UP000053268"/>
    </source>
</evidence>
<evidence type="ECO:0000313" key="2">
    <source>
        <dbReference type="EMBL" id="KPI92633.1"/>
    </source>
</evidence>
<feature type="region of interest" description="Disordered" evidence="1">
    <location>
        <begin position="22"/>
        <end position="41"/>
    </location>
</feature>
<accession>A0A194PHV8</accession>
<evidence type="ECO:0000256" key="1">
    <source>
        <dbReference type="SAM" id="MobiDB-lite"/>
    </source>
</evidence>